<dbReference type="EMBL" id="MNPW01000018">
    <property type="protein sequence ID" value="ONH50106.1"/>
    <property type="molecule type" value="Genomic_DNA"/>
</dbReference>
<dbReference type="Proteomes" id="UP000189295">
    <property type="component" value="Unassembled WGS sequence"/>
</dbReference>
<sequence>MFIIATAGKSCWPIDLRADPAGYPHLDGSYKGVVRNAPRAVLGSAVAAAILISAQGAFAAEPGQIQTKVGGKPQEEIALPAITVTGPMDTATTEGTGSYTTGQTSVATRLPLSLRETPQSVTVITRQRMDDQQLNSVQDVLDNTTGVSSYQSDSDRTSFYSRGFLINNVQYDGIPTVVGGIVNGSGISSLDTAFYDRVEVVRGASGLLTGTGNPSAAINLVRKRPTREFSASASLGAGSWDTHREMADVSTPLTEDGRIRARIVGTSQEGNSYIDGYKPQRQAFYGIIAADLTPDTTVSLGYDYQDITPKGSTWGGMPLWFSDGTQAEYSRAKNYAQKWSHWDNTLKTAFAEIEHRFDNGWNLRAVANQYRTEYDAELLGLIGRPDRVTGLGSFPNGAYPVALAFGGRSRQNTVDVMASGPFELLGRQHDLVVGATSSRRKAGQDAAPFSLGFAPVNVYELSPAYPRPDFDAMASIPTRTQIKQSGVYSAARFSLAEPLKLIVGGRFTNYEIDDDAGGSSLHYKKSSEFTPYAGLIYDIDKTYSAYVSYTGIFNPQTDYRDSKGNVLTPSKGKTKEIGLKGAYMDGRLNASVALFHTELDNAAQIVAGTYTPAGAQAYTGSDGTKSRGIELDLQGELARGWNIYTGIAHFTAQDGDGVRLNSQIPRTTVQLFTTYQLPGEWKKLTLGGGVKWQSRFYEAANTGISTLGGEQDSYALVSLLGRYAITKEITAAVNVNNVLDKKYALQKGDFDTVGYGAPRNLMVTLDYRY</sequence>
<dbReference type="SUPFAM" id="SSF56935">
    <property type="entry name" value="Porins"/>
    <property type="match status" value="1"/>
</dbReference>
<evidence type="ECO:0000256" key="1">
    <source>
        <dbReference type="ARBA" id="ARBA00004571"/>
    </source>
</evidence>
<name>A0A1V2JZ23_PSECE</name>
<evidence type="ECO:0000256" key="7">
    <source>
        <dbReference type="ARBA" id="ARBA00022729"/>
    </source>
</evidence>
<proteinExistence type="inferred from homology"/>
<organism evidence="18 19">
    <name type="scientific">Pseudomonas cedrina subsp. cedrina</name>
    <dbReference type="NCBI Taxonomy" id="76762"/>
    <lineage>
        <taxon>Bacteria</taxon>
        <taxon>Pseudomonadati</taxon>
        <taxon>Pseudomonadota</taxon>
        <taxon>Gammaproteobacteria</taxon>
        <taxon>Pseudomonadales</taxon>
        <taxon>Pseudomonadaceae</taxon>
        <taxon>Pseudomonas</taxon>
    </lineage>
</organism>
<evidence type="ECO:0000256" key="2">
    <source>
        <dbReference type="ARBA" id="ARBA00009810"/>
    </source>
</evidence>
<dbReference type="InterPro" id="IPR000531">
    <property type="entry name" value="Beta-barrel_TonB"/>
</dbReference>
<dbReference type="GO" id="GO:0009279">
    <property type="term" value="C:cell outer membrane"/>
    <property type="evidence" value="ECO:0007669"/>
    <property type="project" value="UniProtKB-SubCell"/>
</dbReference>
<dbReference type="Gene3D" id="2.170.130.10">
    <property type="entry name" value="TonB-dependent receptor, plug domain"/>
    <property type="match status" value="1"/>
</dbReference>
<keyword evidence="4 14" id="KW-1134">Transmembrane beta strand</keyword>
<evidence type="ECO:0000256" key="8">
    <source>
        <dbReference type="ARBA" id="ARBA00023004"/>
    </source>
</evidence>
<dbReference type="Pfam" id="PF00593">
    <property type="entry name" value="TonB_dep_Rec_b-barrel"/>
    <property type="match status" value="1"/>
</dbReference>
<comment type="subcellular location">
    <subcellularLocation>
        <location evidence="1 14">Cell outer membrane</location>
        <topology evidence="1 14">Multi-pass membrane protein</topology>
    </subcellularLocation>
</comment>
<evidence type="ECO:0000256" key="3">
    <source>
        <dbReference type="ARBA" id="ARBA00022448"/>
    </source>
</evidence>
<evidence type="ECO:0000256" key="10">
    <source>
        <dbReference type="ARBA" id="ARBA00023077"/>
    </source>
</evidence>
<evidence type="ECO:0000313" key="19">
    <source>
        <dbReference type="Proteomes" id="UP000189295"/>
    </source>
</evidence>
<evidence type="ECO:0000256" key="13">
    <source>
        <dbReference type="ARBA" id="ARBA00023237"/>
    </source>
</evidence>
<dbReference type="CDD" id="cd01347">
    <property type="entry name" value="ligand_gated_channel"/>
    <property type="match status" value="1"/>
</dbReference>
<evidence type="ECO:0000259" key="17">
    <source>
        <dbReference type="Pfam" id="PF07715"/>
    </source>
</evidence>
<dbReference type="PANTHER" id="PTHR32552:SF74">
    <property type="entry name" value="HYDROXAMATE SIDEROPHORE RECEPTOR FHUE"/>
    <property type="match status" value="1"/>
</dbReference>
<dbReference type="RefSeq" id="WP_076954777.1">
    <property type="nucleotide sequence ID" value="NZ_MNPW01000018.1"/>
</dbReference>
<protein>
    <submittedName>
        <fullName evidence="18">TonB-dependent receptor</fullName>
    </submittedName>
</protein>
<reference evidence="18 19" key="1">
    <citation type="submission" date="2016-10" db="EMBL/GenBank/DDBJ databases">
        <title>Pseudomonas lactis sp. nov. and Pseudomonas paralactis sp. nov., isolated from bovine raw milk.</title>
        <authorList>
            <person name="Von Neubeck M."/>
            <person name="Huptas C."/>
            <person name="Glueck C."/>
            <person name="Krewinkel M."/>
            <person name="Stoeckel M."/>
            <person name="Stressler T."/>
            <person name="Fischer L."/>
            <person name="Hinrichs J."/>
            <person name="Scherer S."/>
            <person name="Wenning M."/>
        </authorList>
    </citation>
    <scope>NUCLEOTIDE SEQUENCE [LARGE SCALE GENOMIC DNA]</scope>
    <source>
        <strain evidence="18 19">DSM 17516</strain>
    </source>
</reference>
<keyword evidence="8" id="KW-0408">Iron</keyword>
<accession>A0A1V2JZ23</accession>
<keyword evidence="9" id="KW-0406">Ion transport</keyword>
<dbReference type="PROSITE" id="PS52016">
    <property type="entry name" value="TONB_DEPENDENT_REC_3"/>
    <property type="match status" value="1"/>
</dbReference>
<evidence type="ECO:0000256" key="4">
    <source>
        <dbReference type="ARBA" id="ARBA00022452"/>
    </source>
</evidence>
<keyword evidence="12 18" id="KW-0675">Receptor</keyword>
<evidence type="ECO:0000256" key="12">
    <source>
        <dbReference type="ARBA" id="ARBA00023170"/>
    </source>
</evidence>
<dbReference type="InterPro" id="IPR036942">
    <property type="entry name" value="Beta-barrel_TonB_sf"/>
</dbReference>
<dbReference type="Pfam" id="PF07715">
    <property type="entry name" value="Plug"/>
    <property type="match status" value="1"/>
</dbReference>
<dbReference type="NCBIfam" id="TIGR01783">
    <property type="entry name" value="TonB-siderophor"/>
    <property type="match status" value="1"/>
</dbReference>
<keyword evidence="11 14" id="KW-0472">Membrane</keyword>
<evidence type="ECO:0000256" key="5">
    <source>
        <dbReference type="ARBA" id="ARBA00022496"/>
    </source>
</evidence>
<comment type="caution">
    <text evidence="18">The sequence shown here is derived from an EMBL/GenBank/DDBJ whole genome shotgun (WGS) entry which is preliminary data.</text>
</comment>
<dbReference type="GO" id="GO:0015344">
    <property type="term" value="F:siderophore uptake transmembrane transporter activity"/>
    <property type="evidence" value="ECO:0007669"/>
    <property type="project" value="TreeGrafter"/>
</dbReference>
<dbReference type="InterPro" id="IPR010105">
    <property type="entry name" value="TonB_sidphr_rcpt"/>
</dbReference>
<dbReference type="GO" id="GO:0038023">
    <property type="term" value="F:signaling receptor activity"/>
    <property type="evidence" value="ECO:0007669"/>
    <property type="project" value="InterPro"/>
</dbReference>
<evidence type="ECO:0000256" key="11">
    <source>
        <dbReference type="ARBA" id="ARBA00023136"/>
    </source>
</evidence>
<dbReference type="PANTHER" id="PTHR32552">
    <property type="entry name" value="FERRICHROME IRON RECEPTOR-RELATED"/>
    <property type="match status" value="1"/>
</dbReference>
<keyword evidence="7" id="KW-0732">Signal</keyword>
<dbReference type="InterPro" id="IPR037066">
    <property type="entry name" value="Plug_dom_sf"/>
</dbReference>
<evidence type="ECO:0000256" key="14">
    <source>
        <dbReference type="PROSITE-ProRule" id="PRU01360"/>
    </source>
</evidence>
<keyword evidence="13 14" id="KW-0998">Cell outer membrane</keyword>
<feature type="domain" description="TonB-dependent receptor plug" evidence="17">
    <location>
        <begin position="114"/>
        <end position="215"/>
    </location>
</feature>
<evidence type="ECO:0000256" key="15">
    <source>
        <dbReference type="RuleBase" id="RU003357"/>
    </source>
</evidence>
<evidence type="ECO:0000256" key="9">
    <source>
        <dbReference type="ARBA" id="ARBA00023065"/>
    </source>
</evidence>
<keyword evidence="10 15" id="KW-0798">TonB box</keyword>
<dbReference type="Gene3D" id="2.40.170.20">
    <property type="entry name" value="TonB-dependent receptor, beta-barrel domain"/>
    <property type="match status" value="1"/>
</dbReference>
<dbReference type="FunFam" id="2.170.130.10:FF:000010">
    <property type="entry name" value="Ferripyoverdine receptor"/>
    <property type="match status" value="1"/>
</dbReference>
<evidence type="ECO:0000313" key="18">
    <source>
        <dbReference type="EMBL" id="ONH50106.1"/>
    </source>
</evidence>
<keyword evidence="6 14" id="KW-0812">Transmembrane</keyword>
<dbReference type="InterPro" id="IPR012910">
    <property type="entry name" value="Plug_dom"/>
</dbReference>
<evidence type="ECO:0000259" key="16">
    <source>
        <dbReference type="Pfam" id="PF00593"/>
    </source>
</evidence>
<feature type="domain" description="TonB-dependent receptor-like beta-barrel" evidence="16">
    <location>
        <begin position="293"/>
        <end position="738"/>
    </location>
</feature>
<gene>
    <name evidence="18" type="ORF">BLL36_27030</name>
</gene>
<evidence type="ECO:0000256" key="6">
    <source>
        <dbReference type="ARBA" id="ARBA00022692"/>
    </source>
</evidence>
<keyword evidence="5" id="KW-0410">Iron transport</keyword>
<dbReference type="GO" id="GO:0015891">
    <property type="term" value="P:siderophore transport"/>
    <property type="evidence" value="ECO:0007669"/>
    <property type="project" value="InterPro"/>
</dbReference>
<dbReference type="InterPro" id="IPR039426">
    <property type="entry name" value="TonB-dep_rcpt-like"/>
</dbReference>
<comment type="similarity">
    <text evidence="2 14 15">Belongs to the TonB-dependent receptor family.</text>
</comment>
<dbReference type="AlphaFoldDB" id="A0A1V2JZ23"/>
<keyword evidence="3 14" id="KW-0813">Transport</keyword>